<comment type="similarity">
    <text evidence="2 6">Belongs to the flagella basal body rod proteins family.</text>
</comment>
<evidence type="ECO:0000256" key="2">
    <source>
        <dbReference type="ARBA" id="ARBA00009677"/>
    </source>
</evidence>
<evidence type="ECO:0000259" key="7">
    <source>
        <dbReference type="Pfam" id="PF00460"/>
    </source>
</evidence>
<dbReference type="eggNOG" id="COG1815">
    <property type="taxonomic scope" value="Bacteria"/>
</dbReference>
<keyword evidence="9" id="KW-1185">Reference proteome</keyword>
<evidence type="ECO:0000256" key="5">
    <source>
        <dbReference type="ARBA" id="ARBA00024934"/>
    </source>
</evidence>
<dbReference type="STRING" id="856793.MICA_1702"/>
<dbReference type="GO" id="GO:0030694">
    <property type="term" value="C:bacterial-type flagellum basal body, rod"/>
    <property type="evidence" value="ECO:0007669"/>
    <property type="project" value="InterPro"/>
</dbReference>
<comment type="subunit">
    <text evidence="6">The basal body constitutes a major portion of the flagellar organelle and consists of a number of rings mounted on a central rod.</text>
</comment>
<dbReference type="EMBL" id="CP002382">
    <property type="protein sequence ID" value="AEP10015.1"/>
    <property type="molecule type" value="Genomic_DNA"/>
</dbReference>
<dbReference type="InterPro" id="IPR006300">
    <property type="entry name" value="FlgB"/>
</dbReference>
<organism evidence="8 9">
    <name type="scientific">Micavibrio aeruginosavorus (strain ARL-13)</name>
    <dbReference type="NCBI Taxonomy" id="856793"/>
    <lineage>
        <taxon>Bacteria</taxon>
        <taxon>Pseudomonadati</taxon>
        <taxon>Bdellovibrionota</taxon>
        <taxon>Bdellovibrionia</taxon>
        <taxon>Bdellovibrionales</taxon>
        <taxon>Pseudobdellovibrionaceae</taxon>
        <taxon>Micavibrio</taxon>
    </lineage>
</organism>
<dbReference type="HOGENOM" id="CLU_125463_2_1_5"/>
<evidence type="ECO:0000256" key="3">
    <source>
        <dbReference type="ARBA" id="ARBA00014376"/>
    </source>
</evidence>
<proteinExistence type="inferred from homology"/>
<sequence>MVRFNEQKGPNAMTTQNIGLFKAIGAKMNYLDQRQNVLAQNVANADTPGYRPHDLEKVDFGTVLKNVTKENVVRPVTTDPRHMPAPNEVETARSPEMKKVYDVAPTGDAVVLEEQMVNANKNQIDYNLMTSMYQKNVSMIRTALGVGR</sequence>
<name>G2KRQ7_MICAA</name>
<dbReference type="InterPro" id="IPR001444">
    <property type="entry name" value="Flag_bb_rod_N"/>
</dbReference>
<accession>G2KRQ7</accession>
<gene>
    <name evidence="8" type="primary">flgB</name>
    <name evidence="8" type="ordered locus">MICA_1702</name>
</gene>
<evidence type="ECO:0000313" key="8">
    <source>
        <dbReference type="EMBL" id="AEP10015.1"/>
    </source>
</evidence>
<reference evidence="8 9" key="1">
    <citation type="journal article" date="2011" name="BMC Genomics">
        <title>Genomic insights into an obligate epibiotic bacterial predator: Micavibrio aeruginosavorus ARL-13.</title>
        <authorList>
            <person name="Wang Z."/>
            <person name="Kadouri D."/>
            <person name="Wu M."/>
        </authorList>
    </citation>
    <scope>NUCLEOTIDE SEQUENCE [LARGE SCALE GENOMIC DNA]</scope>
    <source>
        <strain evidence="8 9">ARL-13</strain>
    </source>
</reference>
<evidence type="ECO:0000256" key="1">
    <source>
        <dbReference type="ARBA" id="ARBA00004117"/>
    </source>
</evidence>
<feature type="domain" description="Flagellar basal body rod protein N-terminal" evidence="7">
    <location>
        <begin position="28"/>
        <end position="51"/>
    </location>
</feature>
<comment type="function">
    <text evidence="5 6">Structural component of flagellum, the bacterial motility apparatus. Part of the rod structure of flagellar basal body.</text>
</comment>
<protein>
    <recommendedName>
        <fullName evidence="3 6">Flagellar basal body rod protein FlgB</fullName>
    </recommendedName>
</protein>
<keyword evidence="8" id="KW-0966">Cell projection</keyword>
<comment type="subcellular location">
    <subcellularLocation>
        <location evidence="1 6">Bacterial flagellum basal body</location>
    </subcellularLocation>
</comment>
<dbReference type="Pfam" id="PF00460">
    <property type="entry name" value="Flg_bb_rod"/>
    <property type="match status" value="1"/>
</dbReference>
<keyword evidence="4 6" id="KW-0975">Bacterial flagellum</keyword>
<dbReference type="AlphaFoldDB" id="G2KRQ7"/>
<dbReference type="PIRSF" id="PIRSF002889">
    <property type="entry name" value="Rod_FlgB"/>
    <property type="match status" value="1"/>
</dbReference>
<dbReference type="KEGG" id="mai:MICA_1702"/>
<dbReference type="NCBIfam" id="TIGR01396">
    <property type="entry name" value="FlgB"/>
    <property type="match status" value="1"/>
</dbReference>
<evidence type="ECO:0000256" key="4">
    <source>
        <dbReference type="ARBA" id="ARBA00023143"/>
    </source>
</evidence>
<keyword evidence="8" id="KW-0969">Cilium</keyword>
<evidence type="ECO:0000313" key="9">
    <source>
        <dbReference type="Proteomes" id="UP000009286"/>
    </source>
</evidence>
<dbReference type="Proteomes" id="UP000009286">
    <property type="component" value="Chromosome"/>
</dbReference>
<dbReference type="GO" id="GO:0071973">
    <property type="term" value="P:bacterial-type flagellum-dependent cell motility"/>
    <property type="evidence" value="ECO:0007669"/>
    <property type="project" value="InterPro"/>
</dbReference>
<evidence type="ECO:0000256" key="6">
    <source>
        <dbReference type="PIRNR" id="PIRNR002889"/>
    </source>
</evidence>
<keyword evidence="8" id="KW-0282">Flagellum</keyword>